<accession>A0A845M9J3</accession>
<gene>
    <name evidence="3" type="ORF">GQE99_15650</name>
</gene>
<dbReference type="Gene3D" id="3.10.450.50">
    <property type="match status" value="1"/>
</dbReference>
<dbReference type="AlphaFoldDB" id="A0A845M9J3"/>
<keyword evidence="1" id="KW-0732">Signal</keyword>
<dbReference type="RefSeq" id="WP_161352575.1">
    <property type="nucleotide sequence ID" value="NZ_WTUX01000019.1"/>
</dbReference>
<keyword evidence="4" id="KW-1185">Reference proteome</keyword>
<dbReference type="InterPro" id="IPR032710">
    <property type="entry name" value="NTF2-like_dom_sf"/>
</dbReference>
<evidence type="ECO:0000259" key="2">
    <source>
        <dbReference type="Pfam" id="PF12680"/>
    </source>
</evidence>
<evidence type="ECO:0000313" key="4">
    <source>
        <dbReference type="Proteomes" id="UP000467322"/>
    </source>
</evidence>
<dbReference type="NCBIfam" id="TIGR02246">
    <property type="entry name" value="SgcJ/EcaC family oxidoreductase"/>
    <property type="match status" value="1"/>
</dbReference>
<reference evidence="3 4" key="1">
    <citation type="submission" date="2019-12" db="EMBL/GenBank/DDBJ databases">
        <title>Maritimibacter sp. nov. sp. isolated from sea sand.</title>
        <authorList>
            <person name="Kim J."/>
            <person name="Jeong S.E."/>
            <person name="Jung H.S."/>
            <person name="Jeon C.O."/>
        </authorList>
    </citation>
    <scope>NUCLEOTIDE SEQUENCE [LARGE SCALE GENOMIC DNA]</scope>
    <source>
        <strain evidence="3 4">DP07</strain>
    </source>
</reference>
<dbReference type="EMBL" id="WTUX01000019">
    <property type="protein sequence ID" value="MZR14453.1"/>
    <property type="molecule type" value="Genomic_DNA"/>
</dbReference>
<dbReference type="InterPro" id="IPR011944">
    <property type="entry name" value="Steroid_delta5-4_isomerase"/>
</dbReference>
<organism evidence="3 4">
    <name type="scientific">Maritimibacter harenae</name>
    <dbReference type="NCBI Taxonomy" id="2606218"/>
    <lineage>
        <taxon>Bacteria</taxon>
        <taxon>Pseudomonadati</taxon>
        <taxon>Pseudomonadota</taxon>
        <taxon>Alphaproteobacteria</taxon>
        <taxon>Rhodobacterales</taxon>
        <taxon>Roseobacteraceae</taxon>
        <taxon>Maritimibacter</taxon>
    </lineage>
</organism>
<evidence type="ECO:0000256" key="1">
    <source>
        <dbReference type="SAM" id="SignalP"/>
    </source>
</evidence>
<dbReference type="Proteomes" id="UP000467322">
    <property type="component" value="Unassembled WGS sequence"/>
</dbReference>
<evidence type="ECO:0000313" key="3">
    <source>
        <dbReference type="EMBL" id="MZR14453.1"/>
    </source>
</evidence>
<feature type="domain" description="SnoaL-like" evidence="2">
    <location>
        <begin position="29"/>
        <end position="126"/>
    </location>
</feature>
<name>A0A845M9J3_9RHOB</name>
<sequence length="140" mass="15393">MRFCLLLCLATLATSATAQDNPILDRLNGFVTAYNDGDARAVAAFYTEDAALFPPAHPHLSGPEEIEGYYADAFEAGAETLRYTVLEIRGHGTDTAVEIGEAVTKTGDGEVRTRAMHVWRVVDEEWRLSRDMFNVIDPGD</sequence>
<feature type="signal peptide" evidence="1">
    <location>
        <begin position="1"/>
        <end position="18"/>
    </location>
</feature>
<dbReference type="SUPFAM" id="SSF54427">
    <property type="entry name" value="NTF2-like"/>
    <property type="match status" value="1"/>
</dbReference>
<proteinExistence type="predicted"/>
<feature type="chain" id="PRO_5032724107" evidence="1">
    <location>
        <begin position="19"/>
        <end position="140"/>
    </location>
</feature>
<dbReference type="Pfam" id="PF12680">
    <property type="entry name" value="SnoaL_2"/>
    <property type="match status" value="1"/>
</dbReference>
<comment type="caution">
    <text evidence="3">The sequence shown here is derived from an EMBL/GenBank/DDBJ whole genome shotgun (WGS) entry which is preliminary data.</text>
</comment>
<dbReference type="InterPro" id="IPR037401">
    <property type="entry name" value="SnoaL-like"/>
</dbReference>
<protein>
    <submittedName>
        <fullName evidence="3">SgcJ/EcaC family oxidoreductase</fullName>
    </submittedName>
</protein>